<feature type="compositionally biased region" description="Basic residues" evidence="1">
    <location>
        <begin position="2063"/>
        <end position="2072"/>
    </location>
</feature>
<dbReference type="Pfam" id="PF12294">
    <property type="entry name" value="DUF3626"/>
    <property type="match status" value="1"/>
</dbReference>
<dbReference type="GO" id="GO:0005737">
    <property type="term" value="C:cytoplasm"/>
    <property type="evidence" value="ECO:0007669"/>
    <property type="project" value="TreeGrafter"/>
</dbReference>
<evidence type="ECO:0000259" key="3">
    <source>
        <dbReference type="SMART" id="SM00327"/>
    </source>
</evidence>
<dbReference type="SUPFAM" id="SSF53300">
    <property type="entry name" value="vWA-like"/>
    <property type="match status" value="1"/>
</dbReference>
<feature type="compositionally biased region" description="Basic and acidic residues" evidence="1">
    <location>
        <begin position="2101"/>
        <end position="2112"/>
    </location>
</feature>
<feature type="region of interest" description="Disordered" evidence="1">
    <location>
        <begin position="946"/>
        <end position="1020"/>
    </location>
</feature>
<dbReference type="InterPro" id="IPR002035">
    <property type="entry name" value="VWF_A"/>
</dbReference>
<dbReference type="Pfam" id="PF07728">
    <property type="entry name" value="AAA_5"/>
    <property type="match status" value="3"/>
</dbReference>
<evidence type="ECO:0000259" key="4">
    <source>
        <dbReference type="SMART" id="SM00382"/>
    </source>
</evidence>
<keyword evidence="2" id="KW-1133">Transmembrane helix</keyword>
<organism evidence="5">
    <name type="scientific">Cladocopium goreaui</name>
    <dbReference type="NCBI Taxonomy" id="2562237"/>
    <lineage>
        <taxon>Eukaryota</taxon>
        <taxon>Sar</taxon>
        <taxon>Alveolata</taxon>
        <taxon>Dinophyceae</taxon>
        <taxon>Suessiales</taxon>
        <taxon>Symbiodiniaceae</taxon>
        <taxon>Cladocopium</taxon>
    </lineage>
</organism>
<dbReference type="GO" id="GO:0016887">
    <property type="term" value="F:ATP hydrolysis activity"/>
    <property type="evidence" value="ECO:0007669"/>
    <property type="project" value="InterPro"/>
</dbReference>
<feature type="compositionally biased region" description="Gly residues" evidence="1">
    <location>
        <begin position="2133"/>
        <end position="2150"/>
    </location>
</feature>
<dbReference type="InterPro" id="IPR022074">
    <property type="entry name" value="DUF3626"/>
</dbReference>
<evidence type="ECO:0000256" key="2">
    <source>
        <dbReference type="SAM" id="Phobius"/>
    </source>
</evidence>
<proteinExistence type="predicted"/>
<dbReference type="Gene3D" id="3.40.50.410">
    <property type="entry name" value="von Willebrand factor, type A domain"/>
    <property type="match status" value="1"/>
</dbReference>
<reference evidence="5" key="1">
    <citation type="submission" date="2022-10" db="EMBL/GenBank/DDBJ databases">
        <authorList>
            <person name="Chen Y."/>
            <person name="Dougan E. K."/>
            <person name="Chan C."/>
            <person name="Rhodes N."/>
            <person name="Thang M."/>
        </authorList>
    </citation>
    <scope>NUCLEOTIDE SEQUENCE</scope>
</reference>
<evidence type="ECO:0000313" key="5">
    <source>
        <dbReference type="EMBL" id="CAI3986515.1"/>
    </source>
</evidence>
<evidence type="ECO:0000313" key="7">
    <source>
        <dbReference type="Proteomes" id="UP001152797"/>
    </source>
</evidence>
<dbReference type="InterPro" id="IPR003593">
    <property type="entry name" value="AAA+_ATPase"/>
</dbReference>
<dbReference type="InterPro" id="IPR039891">
    <property type="entry name" value="VWA8"/>
</dbReference>
<keyword evidence="2" id="KW-0472">Membrane</keyword>
<keyword evidence="7" id="KW-1185">Reference proteome</keyword>
<feature type="compositionally biased region" description="Pro residues" evidence="1">
    <location>
        <begin position="963"/>
        <end position="972"/>
    </location>
</feature>
<dbReference type="Proteomes" id="UP001152797">
    <property type="component" value="Unassembled WGS sequence"/>
</dbReference>
<dbReference type="FunFam" id="3.40.50.300:FF:000587">
    <property type="entry name" value="von Willebrand factor A domain containing 8"/>
    <property type="match status" value="1"/>
</dbReference>
<dbReference type="EMBL" id="CAMXCT010001090">
    <property type="protein sequence ID" value="CAI3986515.1"/>
    <property type="molecule type" value="Genomic_DNA"/>
</dbReference>
<feature type="transmembrane region" description="Helical" evidence="2">
    <location>
        <begin position="2623"/>
        <end position="2642"/>
    </location>
</feature>
<dbReference type="PANTHER" id="PTHR21610">
    <property type="entry name" value="VON WILLEBRAND FACTOR A DOMAIN-CONTAINING PROTEIN 8"/>
    <property type="match status" value="1"/>
</dbReference>
<dbReference type="SMART" id="SM00382">
    <property type="entry name" value="AAA"/>
    <property type="match status" value="2"/>
</dbReference>
<dbReference type="InterPro" id="IPR011704">
    <property type="entry name" value="ATPase_dyneun-rel_AAA"/>
</dbReference>
<dbReference type="GO" id="GO:0005524">
    <property type="term" value="F:ATP binding"/>
    <property type="evidence" value="ECO:0007669"/>
    <property type="project" value="InterPro"/>
</dbReference>
<feature type="transmembrane region" description="Helical" evidence="2">
    <location>
        <begin position="2855"/>
        <end position="2874"/>
    </location>
</feature>
<feature type="region of interest" description="Disordered" evidence="1">
    <location>
        <begin position="2063"/>
        <end position="2151"/>
    </location>
</feature>
<feature type="domain" description="VWFA" evidence="3">
    <location>
        <begin position="2276"/>
        <end position="2466"/>
    </location>
</feature>
<keyword evidence="2" id="KW-0812">Transmembrane</keyword>
<dbReference type="EMBL" id="CAMXCT030001090">
    <property type="protein sequence ID" value="CAL4773827.1"/>
    <property type="molecule type" value="Genomic_DNA"/>
</dbReference>
<dbReference type="OrthoDB" id="5186at2759"/>
<feature type="transmembrane region" description="Helical" evidence="2">
    <location>
        <begin position="2894"/>
        <end position="2914"/>
    </location>
</feature>
<gene>
    <name evidence="5" type="ORF">C1SCF055_LOCUS13861</name>
</gene>
<evidence type="ECO:0000313" key="6">
    <source>
        <dbReference type="EMBL" id="CAL4773827.1"/>
    </source>
</evidence>
<dbReference type="SMART" id="SM00327">
    <property type="entry name" value="VWA"/>
    <property type="match status" value="1"/>
</dbReference>
<name>A0A9P1C847_9DINO</name>
<dbReference type="PANTHER" id="PTHR21610:SF9">
    <property type="entry name" value="VON WILLEBRAND FACTOR A DOMAIN-CONTAINING PROTEIN 8"/>
    <property type="match status" value="1"/>
</dbReference>
<feature type="compositionally biased region" description="Basic and acidic residues" evidence="1">
    <location>
        <begin position="2073"/>
        <end position="2084"/>
    </location>
</feature>
<dbReference type="Gene3D" id="3.40.50.300">
    <property type="entry name" value="P-loop containing nucleotide triphosphate hydrolases"/>
    <property type="match status" value="3"/>
</dbReference>
<feature type="domain" description="AAA+ ATPase" evidence="4">
    <location>
        <begin position="1796"/>
        <end position="1934"/>
    </location>
</feature>
<sequence>MESVGSLKWPRRLAEVVRRGRAANLRNCWRDQLTFKRCCGEGAASTCFAAAEQQICCSGNRSSSWWGMPEVLSLAHLILFHISEGTSCFASLSLSESSCCGGPKVKECWDDLFSAGHCCGHTSVMGVEADLQPSGCWFGKFTQEYCCGDIDKGEDGRFRGCWDYRFTYDSCCRSLDALAPENPWSLGNLSALYRARVLKKCVAVDSIHHCKRMWHNALQEVPSLTHANVLRHARSIATSWTLEDAWDDVLRISPGFGASIALHGLADILKNWLGGVQVENWVFEYAANFLRHYRSAVGRIPPEDLRTAGGLRIADLDQAVSLFMKTSYEVSAQVALRERFTNREKDGIQDLFDQCCLEAFAHVVLVLELLQLDHVPCQGTLIALLRYGTFPSGRLSLEKWDVVDNDSEIMVFLEPSDDVPQMARKISRRLEADGWPPCTLQTGTKLVCFSLHLEVPMKVELYFFRKDVRQGIITGDMGKNFPLQAWGGRLPLEIIYPFSSCRLGSSWRTVACPNRPLEMLRLWNQQPNAFPEYVGAGHFGRCLALPVISGDRDSGDARNQRFMALGLVGEDLRLLEGYARALWKGGYASLLEELDSEPCLSRKEAILQGDTHAGFPWPPEWEEHEAREALLEEFRRKFEVEVLKVGVHMHFGKADTGPGTFGVLLQFGFGTDNTRRWLARQVVPPTWILSGVEDASVASALRESGILDEQQAFWGLLLPETEMQAIARLESCQRQALYTVRAQATKLHDEALPRLRERFQKLGYGDEMLGTVLDWIQDLAPVIVHVHLDRVGAFLEALLGVTVDEFYRNQFETKTSCGAADPENRTRQNWENVLFGGAYNDAKAFERPKYGALSVMNDYRGVISARQYGDSYLVLKDVRLRCTFAGTDSGGISSSRLAVLDKYAHVLSEYNDNELHGEGALSAGYTWGWLEARRLAMFDFDELDERLPPRPSQVGQASQPAKPSRPPAPAVGPPSLESLLSEDSEELPDAPAPAELVKFERPSPGENGRRESNEPRKFTPDSLAAVAKAPVRQPNFGPRPTQRLHVPITPPVRGSFLPEDEELFMWMAQKCYLRQDMFLLGDPGPHLRLSILRFAQQTGREVEYISITRDTTEADLKQRREIIDGQLVFHNAPSVEAALRGRLLILEGLQKAERNVLPLLNNLLENREMSLEDGSFLMAPGREAEIQQAAEGGRRLLPVSQRFLVVALGLPVPTYRGTALDPPLRSRFACRFVRGDQDLRLDDVQTKGLQQLVKLWRSVGEGTGGKTSAPRLPHFPEFGLLSVQKLLQLFPSLSPAAALHRAFPWSILQLSASQRTALQSALKQHGLELGTAKTEYGLRAVELLSEHCARLSMGDGPSEVVCCPCGAWPSRFEQTLASLAPSQRVVLASMLQDHAAGMDLCVVGERGVGKTTLIRGFAEALGYRTFSVFCFKEMSARDLTLRRSTDDRGNTIWQPSPLIEAALNGGLAILDGIHRLPLGALAGALGTLLCDRAGTLPDGTKMVPEEQWNHWLQQGISEATLRHQKFRPLHHAFRVIATGEPPTEERNWLEDELLTLFHFTEVKPLPAAQQLKLVSQLCGLPSEHAVLNGLMAYGKALRTAAKSDVSLQPLVLSLRQLLQLGRRCQQRPGAEVVQAALSGYLHFLPPLSKQAVQRMMQQAMKGVVQVDLDHDASAQQRAEERGERLKALEEPAIGLRFMANPQAAQLIQTETAALKEEDAATRRRAREAVRRQASEALARGSRRRQGMEVTEKEVRIGDVSCRRGNPERPELVPSTLFVDIPQHLAALRAMMIDWQLGRHLLLIGNQGVGKNKLADRFLGMLRLEREYLQLHRDTTVQSLTIQPMLQNGVVIYQDSPLVSAVRHGRVLVIDEADKAPLEVVCILKSLVEDGEFALGDGRSIMKRGRLPKDLSDPDPKLLLISEGFRMIVLANRPGYPFLGNDFYRECGDVFASHAIDNPEVASEVELLRSYGPNVPQEQLVALLGLFVELRRLVEEGLLAYPYSTRELVKIVRHLESFPDDPVEEVFADIFAFDWHDRKLREQLGQVLLGCGFRGFEVFQGKGKQHGNAKRRLPKDFKSAKHYDSGENAENDGEGGNPGDVGTRDYDDATDHSGKRHAPRAGNWDGRQHIGEGPWDGGSGGTGTAGIGGRAGPYRLDVGQELVMLTEEQKKEVSEEWHRKAQQMADEAYAHRLHELKMSGHDEQEYAALRAAVEAQIAAFQLVLQSHEAKERERTWQKQQVQGELDEMRLVDGIAGAKNIYRRRGEAEDLGGDQQLRKRIKFVMDCSGSMYTFNRIDQRLQRLMEASIFIFESFAGFEHKYEYSMVGHSGTGPEAELLVPWGKPPRNPKEQLAIVKQMAAHAQYSHSGDHTLQATDRAIKDVLHKAGDEYYVFVVSDADLGRYGISPSSWNKILMQDKRVNAYVILISSNTDEAETIKSGLTPGHGFVCDHNDLLAVTFKQVFSVTMLRNRSTAASFQHLVAFSPKAASRKVILVASNAKAGAAKGTVRPELLKGATEDPSMDWITMGYPQLAQASGKYYFEVHLIEGAEAPQVGLLSKDFKQQPGAPSTQGVGDCANGWVRFLVDPKLNSLQATWLWMDRAQSAGIEVRHCRGPKHGLLPRMLQSRLAVLSMCVFGAVMIWFRPRALIFSPVPATLGKGRSAHLTATGHGINLVEEPCRHGAHHELQASSPKIPAFSSNAPIHINMKHINIKLDRNVLKWIFRIFYLCLDGWLNDFSSHQSCCKIHEQEREIQKKDLPEIYEIPELIKGLDRWHLVYRVPCLPSKRDKQWNNTILRSQEEGEKKNRESSTFRWLMISGVLVCENWAEDEALKRLDKDSAGLAGPKEVGDRQSSSILLCSCCVAALGGGLAAVSLQMWTERRGVLPFADSSSDAFIIAAVIAFVSIGSLSGGGLVEVDHQRDVTQMFSVFLEGMILGVAGLWKLDDLSRQRMQRL</sequence>
<comment type="caution">
    <text evidence="5">The sequence shown here is derived from an EMBL/GenBank/DDBJ whole genome shotgun (WGS) entry which is preliminary data.</text>
</comment>
<reference evidence="6 7" key="2">
    <citation type="submission" date="2024-05" db="EMBL/GenBank/DDBJ databases">
        <authorList>
            <person name="Chen Y."/>
            <person name="Shah S."/>
            <person name="Dougan E. K."/>
            <person name="Thang M."/>
            <person name="Chan C."/>
        </authorList>
    </citation>
    <scope>NUCLEOTIDE SEQUENCE [LARGE SCALE GENOMIC DNA]</scope>
</reference>
<accession>A0A9P1C847</accession>
<feature type="compositionally biased region" description="Basic and acidic residues" evidence="1">
    <location>
        <begin position="997"/>
        <end position="1019"/>
    </location>
</feature>
<evidence type="ECO:0000256" key="1">
    <source>
        <dbReference type="SAM" id="MobiDB-lite"/>
    </source>
</evidence>
<protein>
    <submittedName>
        <fullName evidence="6">von Willebrand factor A domain-containing protein 8</fullName>
    </submittedName>
</protein>
<dbReference type="InterPro" id="IPR027417">
    <property type="entry name" value="P-loop_NTPase"/>
</dbReference>
<feature type="domain" description="AAA+ ATPase" evidence="4">
    <location>
        <begin position="1396"/>
        <end position="1569"/>
    </location>
</feature>
<dbReference type="SUPFAM" id="SSF52540">
    <property type="entry name" value="P-loop containing nucleoside triphosphate hydrolases"/>
    <property type="match status" value="2"/>
</dbReference>
<dbReference type="InterPro" id="IPR036465">
    <property type="entry name" value="vWFA_dom_sf"/>
</dbReference>
<dbReference type="EMBL" id="CAMXCT020001090">
    <property type="protein sequence ID" value="CAL1139890.1"/>
    <property type="molecule type" value="Genomic_DNA"/>
</dbReference>